<dbReference type="AlphaFoldDB" id="A0A9K3CU97"/>
<feature type="compositionally biased region" description="Basic and acidic residues" evidence="1">
    <location>
        <begin position="149"/>
        <end position="170"/>
    </location>
</feature>
<sequence length="644" mass="70390">MYVRLIISASSLYDTDSDAPRTSNPDPICLVYVDATDIADIEEDWVLTGTTEIKHSDRSPVWDTNIDVPLDPDRPILLKVYDVDDPSQVAKFDQHDFLGQTETSVGALLSAEGQTVTLPLLYFQGQSDHSLSQFTPNVPGWSYEPDGMTPRDREERERERGREGERERGKVPSRCRTSTISLCIKEFLNTDVLSLSVTFSPPALPQQEKEGEREGATLSVDKRVDGQWVEAFRGIESRGGGTRPGDKAFMLRLPYPLVYPDSLLASGPPADADDPLDTLVSLPLCAGGTPTLRCRLMYEKTTFFGRLRRKRRQKKQASRPVSPDREREKEREREKLLLDCAQICLGPMGEGTPQVVDTEGAPHPCASVASVNRIHLPSFQERVESGLDLRLALLVDMTHSETGSTPSAPSDSVGARHRDTRAGAGRVESVREPLLAVLNTLSFFKGPVWTSGFGAVSQKRVGEGETGLCAPITFPKSPSAGDPDPHVLPSLNSVVEGYDKVCSTLQPSSPSLLLPCLRRFYNSSFAQCDNEGGMDSGKQTFTLLVILTNSVVVDYCSVLNHIRHRSDAPVACAIIECGRGDSAEAFLSERESARGRGVESDNLWVVQYGLVGHSPFLLRRTVLDPLPSCVSGHSTNGTSAGPHS</sequence>
<evidence type="ECO:0000256" key="1">
    <source>
        <dbReference type="SAM" id="MobiDB-lite"/>
    </source>
</evidence>
<dbReference type="PROSITE" id="PS50004">
    <property type="entry name" value="C2"/>
    <property type="match status" value="1"/>
</dbReference>
<evidence type="ECO:0000313" key="4">
    <source>
        <dbReference type="Proteomes" id="UP000265618"/>
    </source>
</evidence>
<dbReference type="InterPro" id="IPR000008">
    <property type="entry name" value="C2_dom"/>
</dbReference>
<dbReference type="GO" id="GO:0071277">
    <property type="term" value="P:cellular response to calcium ion"/>
    <property type="evidence" value="ECO:0007669"/>
    <property type="project" value="TreeGrafter"/>
</dbReference>
<proteinExistence type="predicted"/>
<feature type="region of interest" description="Disordered" evidence="1">
    <location>
        <begin position="134"/>
        <end position="172"/>
    </location>
</feature>
<name>A0A9K3CU97_9EUKA</name>
<protein>
    <recommendedName>
        <fullName evidence="2">C2 domain-containing protein</fullName>
    </recommendedName>
</protein>
<dbReference type="SMART" id="SM00239">
    <property type="entry name" value="C2"/>
    <property type="match status" value="1"/>
</dbReference>
<dbReference type="InterPro" id="IPR045052">
    <property type="entry name" value="Copine"/>
</dbReference>
<comment type="caution">
    <text evidence="3">The sequence shown here is derived from an EMBL/GenBank/DDBJ whole genome shotgun (WGS) entry which is preliminary data.</text>
</comment>
<dbReference type="EMBL" id="BDIP01000903">
    <property type="protein sequence ID" value="GIQ83042.1"/>
    <property type="molecule type" value="Genomic_DNA"/>
</dbReference>
<feature type="compositionally biased region" description="Basic and acidic residues" evidence="1">
    <location>
        <begin position="322"/>
        <end position="332"/>
    </location>
</feature>
<accession>A0A9K3CU97</accession>
<organism evidence="3 4">
    <name type="scientific">Kipferlia bialata</name>
    <dbReference type="NCBI Taxonomy" id="797122"/>
    <lineage>
        <taxon>Eukaryota</taxon>
        <taxon>Metamonada</taxon>
        <taxon>Carpediemonas-like organisms</taxon>
        <taxon>Kipferlia</taxon>
    </lineage>
</organism>
<dbReference type="SUPFAM" id="SSF49562">
    <property type="entry name" value="C2 domain (Calcium/lipid-binding domain, CaLB)"/>
    <property type="match status" value="1"/>
</dbReference>
<dbReference type="Pfam" id="PF00168">
    <property type="entry name" value="C2"/>
    <property type="match status" value="1"/>
</dbReference>
<dbReference type="Proteomes" id="UP000265618">
    <property type="component" value="Unassembled WGS sequence"/>
</dbReference>
<evidence type="ECO:0000259" key="2">
    <source>
        <dbReference type="PROSITE" id="PS50004"/>
    </source>
</evidence>
<dbReference type="GO" id="GO:0005544">
    <property type="term" value="F:calcium-dependent phospholipid binding"/>
    <property type="evidence" value="ECO:0007669"/>
    <property type="project" value="InterPro"/>
</dbReference>
<reference evidence="3 4" key="1">
    <citation type="journal article" date="2018" name="PLoS ONE">
        <title>The draft genome of Kipferlia bialata reveals reductive genome evolution in fornicate parasites.</title>
        <authorList>
            <person name="Tanifuji G."/>
            <person name="Takabayashi S."/>
            <person name="Kume K."/>
            <person name="Takagi M."/>
            <person name="Nakayama T."/>
            <person name="Kamikawa R."/>
            <person name="Inagaki Y."/>
            <person name="Hashimoto T."/>
        </authorList>
    </citation>
    <scope>NUCLEOTIDE SEQUENCE [LARGE SCALE GENOMIC DNA]</scope>
    <source>
        <strain evidence="3">NY0173</strain>
    </source>
</reference>
<evidence type="ECO:0000313" key="3">
    <source>
        <dbReference type="EMBL" id="GIQ83042.1"/>
    </source>
</evidence>
<gene>
    <name evidence="3" type="ORF">KIPB_004289</name>
</gene>
<dbReference type="GO" id="GO:0005886">
    <property type="term" value="C:plasma membrane"/>
    <property type="evidence" value="ECO:0007669"/>
    <property type="project" value="TreeGrafter"/>
</dbReference>
<keyword evidence="4" id="KW-1185">Reference proteome</keyword>
<feature type="domain" description="C2" evidence="2">
    <location>
        <begin position="1"/>
        <end position="118"/>
    </location>
</feature>
<dbReference type="PANTHER" id="PTHR10857:SF106">
    <property type="entry name" value="C2 DOMAIN-CONTAINING PROTEIN"/>
    <property type="match status" value="1"/>
</dbReference>
<dbReference type="PANTHER" id="PTHR10857">
    <property type="entry name" value="COPINE"/>
    <property type="match status" value="1"/>
</dbReference>
<dbReference type="Gene3D" id="2.60.40.150">
    <property type="entry name" value="C2 domain"/>
    <property type="match status" value="1"/>
</dbReference>
<feature type="compositionally biased region" description="Basic residues" evidence="1">
    <location>
        <begin position="308"/>
        <end position="317"/>
    </location>
</feature>
<dbReference type="InterPro" id="IPR035892">
    <property type="entry name" value="C2_domain_sf"/>
</dbReference>
<feature type="region of interest" description="Disordered" evidence="1">
    <location>
        <begin position="308"/>
        <end position="332"/>
    </location>
</feature>